<dbReference type="PANTHER" id="PTHR20914:SF24">
    <property type="entry name" value="LYMPHOCYTE ANTIGEN 6 FAMILY MEMBER M2-RELATED"/>
    <property type="match status" value="1"/>
</dbReference>
<evidence type="ECO:0000313" key="9">
    <source>
        <dbReference type="EMBL" id="ROL50089.1"/>
    </source>
</evidence>
<evidence type="ECO:0000256" key="3">
    <source>
        <dbReference type="ARBA" id="ARBA00022475"/>
    </source>
</evidence>
<name>A0A3N0YV69_ANAGA</name>
<dbReference type="InterPro" id="IPR035076">
    <property type="entry name" value="Toxin/TOLIP"/>
</dbReference>
<dbReference type="EMBL" id="RJVU01023003">
    <property type="protein sequence ID" value="ROL50089.1"/>
    <property type="molecule type" value="Genomic_DNA"/>
</dbReference>
<evidence type="ECO:0000256" key="2">
    <source>
        <dbReference type="ARBA" id="ARBA00004613"/>
    </source>
</evidence>
<dbReference type="OrthoDB" id="5945173at2759"/>
<protein>
    <submittedName>
        <fullName evidence="9">Urokinase plasminogen activator surface receptor</fullName>
    </submittedName>
</protein>
<gene>
    <name evidence="9" type="ORF">DPX16_5848</name>
</gene>
<comment type="subcellular location">
    <subcellularLocation>
        <location evidence="1">Cell membrane</location>
    </subcellularLocation>
    <subcellularLocation>
        <location evidence="2">Secreted</location>
    </subcellularLocation>
</comment>
<dbReference type="SMART" id="SM00134">
    <property type="entry name" value="LU"/>
    <property type="match status" value="1"/>
</dbReference>
<keyword evidence="3" id="KW-1003">Cell membrane</keyword>
<keyword evidence="9" id="KW-0808">Transferase</keyword>
<dbReference type="InterPro" id="IPR045860">
    <property type="entry name" value="Snake_toxin-like_sf"/>
</dbReference>
<evidence type="ECO:0000256" key="7">
    <source>
        <dbReference type="ARBA" id="ARBA00023180"/>
    </source>
</evidence>
<dbReference type="Proteomes" id="UP000281406">
    <property type="component" value="Unassembled WGS sequence"/>
</dbReference>
<dbReference type="Pfam" id="PF00087">
    <property type="entry name" value="Toxin_TOLIP"/>
    <property type="match status" value="2"/>
</dbReference>
<sequence>MSSTGVTQFGDTNTKVKSKDCALACQSGSLNLGYLKTTTSCCNTDECNLQDAPDPSNIPNGRTCYYCDIQSCTNTLICSGTEDHCIQITSTFGGQSTVVKGCASKSLCDGIEYDLGVASFSCCEGNLCNGAQRVTQRWEL</sequence>
<dbReference type="InterPro" id="IPR016054">
    <property type="entry name" value="LY6_UPA_recep-like"/>
</dbReference>
<evidence type="ECO:0000256" key="4">
    <source>
        <dbReference type="ARBA" id="ARBA00022525"/>
    </source>
</evidence>
<dbReference type="SUPFAM" id="SSF57302">
    <property type="entry name" value="Snake toxin-like"/>
    <property type="match status" value="2"/>
</dbReference>
<keyword evidence="4" id="KW-0964">Secreted</keyword>
<evidence type="ECO:0000256" key="6">
    <source>
        <dbReference type="ARBA" id="ARBA00023136"/>
    </source>
</evidence>
<dbReference type="Gene3D" id="2.10.60.10">
    <property type="entry name" value="CD59"/>
    <property type="match status" value="1"/>
</dbReference>
<keyword evidence="9" id="KW-0418">Kinase</keyword>
<accession>A0A3N0YV69</accession>
<reference evidence="9 10" key="1">
    <citation type="submission" date="2018-10" db="EMBL/GenBank/DDBJ databases">
        <title>Genome assembly for a Yunnan-Guizhou Plateau 3E fish, Anabarilius grahami (Regan), and its evolutionary and genetic applications.</title>
        <authorList>
            <person name="Jiang W."/>
        </authorList>
    </citation>
    <scope>NUCLEOTIDE SEQUENCE [LARGE SCALE GENOMIC DNA]</scope>
    <source>
        <strain evidence="9">AG-KIZ</strain>
        <tissue evidence="9">Muscle</tissue>
    </source>
</reference>
<keyword evidence="10" id="KW-1185">Reference proteome</keyword>
<keyword evidence="5" id="KW-0732">Signal</keyword>
<dbReference type="GO" id="GO:0016301">
    <property type="term" value="F:kinase activity"/>
    <property type="evidence" value="ECO:0007669"/>
    <property type="project" value="UniProtKB-KW"/>
</dbReference>
<comment type="caution">
    <text evidence="9">The sequence shown here is derived from an EMBL/GenBank/DDBJ whole genome shotgun (WGS) entry which is preliminary data.</text>
</comment>
<evidence type="ECO:0000256" key="1">
    <source>
        <dbReference type="ARBA" id="ARBA00004236"/>
    </source>
</evidence>
<dbReference type="GO" id="GO:0005886">
    <property type="term" value="C:plasma membrane"/>
    <property type="evidence" value="ECO:0007669"/>
    <property type="project" value="UniProtKB-SubCell"/>
</dbReference>
<evidence type="ECO:0000259" key="8">
    <source>
        <dbReference type="SMART" id="SM00134"/>
    </source>
</evidence>
<evidence type="ECO:0000256" key="5">
    <source>
        <dbReference type="ARBA" id="ARBA00022729"/>
    </source>
</evidence>
<proteinExistence type="predicted"/>
<feature type="domain" description="UPAR/Ly6" evidence="8">
    <location>
        <begin position="62"/>
        <end position="137"/>
    </location>
</feature>
<organism evidence="9 10">
    <name type="scientific">Anabarilius grahami</name>
    <name type="common">Kanglang fish</name>
    <name type="synonym">Barilius grahami</name>
    <dbReference type="NCBI Taxonomy" id="495550"/>
    <lineage>
        <taxon>Eukaryota</taxon>
        <taxon>Metazoa</taxon>
        <taxon>Chordata</taxon>
        <taxon>Craniata</taxon>
        <taxon>Vertebrata</taxon>
        <taxon>Euteleostomi</taxon>
        <taxon>Actinopterygii</taxon>
        <taxon>Neopterygii</taxon>
        <taxon>Teleostei</taxon>
        <taxon>Ostariophysi</taxon>
        <taxon>Cypriniformes</taxon>
        <taxon>Xenocyprididae</taxon>
        <taxon>Xenocypridinae</taxon>
        <taxon>Xenocypridinae incertae sedis</taxon>
        <taxon>Anabarilius</taxon>
    </lineage>
</organism>
<keyword evidence="7" id="KW-0325">Glycoprotein</keyword>
<keyword evidence="9" id="KW-0675">Receptor</keyword>
<dbReference type="GO" id="GO:0005576">
    <property type="term" value="C:extracellular region"/>
    <property type="evidence" value="ECO:0007669"/>
    <property type="project" value="UniProtKB-SubCell"/>
</dbReference>
<dbReference type="AlphaFoldDB" id="A0A3N0YV69"/>
<evidence type="ECO:0000313" key="10">
    <source>
        <dbReference type="Proteomes" id="UP000281406"/>
    </source>
</evidence>
<dbReference type="PANTHER" id="PTHR20914">
    <property type="entry name" value="LY6/PLAUR DOMAIN-CONTAINING PROTEIN 8"/>
    <property type="match status" value="1"/>
</dbReference>
<keyword evidence="6" id="KW-0472">Membrane</keyword>
<dbReference type="InterPro" id="IPR050918">
    <property type="entry name" value="CNF-like_PLA2_Inhibitor"/>
</dbReference>